<dbReference type="EMBL" id="LR796750">
    <property type="protein sequence ID" value="CAB4163632.1"/>
    <property type="molecule type" value="Genomic_DNA"/>
</dbReference>
<reference evidence="1" key="1">
    <citation type="submission" date="2020-04" db="EMBL/GenBank/DDBJ databases">
        <authorList>
            <person name="Chiriac C."/>
            <person name="Salcher M."/>
            <person name="Ghai R."/>
            <person name="Kavagutti S V."/>
        </authorList>
    </citation>
    <scope>NUCLEOTIDE SEQUENCE</scope>
</reference>
<organism evidence="1">
    <name type="scientific">uncultured Caudovirales phage</name>
    <dbReference type="NCBI Taxonomy" id="2100421"/>
    <lineage>
        <taxon>Viruses</taxon>
        <taxon>Duplodnaviria</taxon>
        <taxon>Heunggongvirae</taxon>
        <taxon>Uroviricota</taxon>
        <taxon>Caudoviricetes</taxon>
        <taxon>Peduoviridae</taxon>
        <taxon>Maltschvirus</taxon>
        <taxon>Maltschvirus maltsch</taxon>
    </lineage>
</organism>
<gene>
    <name evidence="1" type="ORF">UFOVP806_33</name>
</gene>
<sequence>MKINLTLSIVAAVCSAAASLGSALWFGSSRSSDIDHLKVDVDMVLESDRQQGNTLSRLDERTGLILESVRRLEQRP</sequence>
<accession>A0A6J5NXV1</accession>
<name>A0A6J5NXV1_9CAUD</name>
<proteinExistence type="predicted"/>
<evidence type="ECO:0000313" key="1">
    <source>
        <dbReference type="EMBL" id="CAB4163632.1"/>
    </source>
</evidence>
<protein>
    <submittedName>
        <fullName evidence="1">Uncharacterized protein</fullName>
    </submittedName>
</protein>